<name>A0A2A4G2Y8_9FLAO</name>
<dbReference type="EMBL" id="NBWU01000005">
    <property type="protein sequence ID" value="PCE63339.1"/>
    <property type="molecule type" value="Genomic_DNA"/>
</dbReference>
<accession>A0A2A4G2Y8</accession>
<proteinExistence type="predicted"/>
<sequence length="81" mass="9486">MGMGFIELHLGSFIISHGYNEKNEEIEESVTVSGFAKKTIAIDRIKSLSEQYLLTDYGHGRWIYWEYAEDYETICKMLQEK</sequence>
<gene>
    <name evidence="1" type="ORF">B7P33_14060</name>
</gene>
<keyword evidence="2" id="KW-1185">Reference proteome</keyword>
<organism evidence="1 2">
    <name type="scientific">Sediminicola luteus</name>
    <dbReference type="NCBI Taxonomy" id="319238"/>
    <lineage>
        <taxon>Bacteria</taxon>
        <taxon>Pseudomonadati</taxon>
        <taxon>Bacteroidota</taxon>
        <taxon>Flavobacteriia</taxon>
        <taxon>Flavobacteriales</taxon>
        <taxon>Flavobacteriaceae</taxon>
        <taxon>Sediminicola</taxon>
    </lineage>
</organism>
<dbReference type="AlphaFoldDB" id="A0A2A4G2Y8"/>
<protein>
    <submittedName>
        <fullName evidence="1">Uncharacterized protein</fullName>
    </submittedName>
</protein>
<comment type="caution">
    <text evidence="1">The sequence shown here is derived from an EMBL/GenBank/DDBJ whole genome shotgun (WGS) entry which is preliminary data.</text>
</comment>
<reference evidence="1 2" key="1">
    <citation type="submission" date="2017-04" db="EMBL/GenBank/DDBJ databases">
        <title>A new member of the family Flavobacteriaceae isolated from ascidians.</title>
        <authorList>
            <person name="Chen L."/>
        </authorList>
    </citation>
    <scope>NUCLEOTIDE SEQUENCE [LARGE SCALE GENOMIC DNA]</scope>
    <source>
        <strain evidence="1 2">HQA918</strain>
    </source>
</reference>
<evidence type="ECO:0000313" key="2">
    <source>
        <dbReference type="Proteomes" id="UP000219559"/>
    </source>
</evidence>
<dbReference type="Proteomes" id="UP000219559">
    <property type="component" value="Unassembled WGS sequence"/>
</dbReference>
<evidence type="ECO:0000313" key="1">
    <source>
        <dbReference type="EMBL" id="PCE63339.1"/>
    </source>
</evidence>